<dbReference type="PROSITE" id="PS52016">
    <property type="entry name" value="TONB_DEPENDENT_REC_3"/>
    <property type="match status" value="1"/>
</dbReference>
<keyword evidence="6 7" id="KW-0998">Cell outer membrane</keyword>
<evidence type="ECO:0000256" key="2">
    <source>
        <dbReference type="ARBA" id="ARBA00022448"/>
    </source>
</evidence>
<comment type="subcellular location">
    <subcellularLocation>
        <location evidence="1 7">Cell outer membrane</location>
        <topology evidence="1 7">Multi-pass membrane protein</topology>
    </subcellularLocation>
</comment>
<evidence type="ECO:0000259" key="9">
    <source>
        <dbReference type="Pfam" id="PF07715"/>
    </source>
</evidence>
<keyword evidence="3 7" id="KW-1134">Transmembrane beta strand</keyword>
<sequence>MKVHHELKYCLLMLLFCLGSMAVHAQSQEIDIHLKNASLKQVFSVIEKQTTYRFSYRDVVIDDRSDITISKTAASVQSVLTAVLAGRNLSFTIVSPKSIVIAGKSPTHAAQARKGDKVRLTGRIVDENGEPIVGATVKLKGSSAGAISDLDGNFAIEAVPGTMLEVSYIGYQTKLVSARPGNMNIGLAVDRQNLDEVIVIGYGSSTRRDLISSVSTVKADQISNIPVANISQGLAGRSPGLIVQASGGGINSLPSVSIRGGGSPLYVIDGIVRSSADFQNLSADDIESMSILKDASATAVYGARASNGIIQVTTKRGKTGKISIEYDLNYSLAQPSIWPQQMHSYDRAKYANIARANDGLEPIYSEEAIKAMRDGSQPVTYNDTNWRKLVLDNWAPQQKHTVRMTGGGENHNFYISLGHIDQNSLYKTRTHWMKRTNFRISETSYIRPIHLQVNATIDGYRQETSHPYTSTSNSYFHVFSHINNKSPMLPGVNKYGLPYNMSDNPVAETAKDAGYNRHIANVINGKGELIWSCPWVDGLKARVASNYRYYGETSKQWRKDAAQYDYESDVPQYANQPLLYHSSPTGYSFTNQAFVEYAQTFGKHNVSALGGFEQYYQKTESYWEQREKYDFDIDQMNVGPSNGMTNGGSEAELGRAAWIGQLKYNYGNKYYAEASLRYDGSDYFAPGKRWGAFYSGSLGWVVTEESFMKSLVERNILNSLKLRVSYGETGLDSSAGRFAYLTSYNLDTKAYVVDGSYVPGFTEGRLASPDLTWYTTRQTDIGFDFASLSNRLYGSFDYFYYSTKGYLTAPTGKSYLNSAIGIGMPQVKSKSEYRRAGWEFQLGWRDHVGQLNYDISANFTYFDELWARNESEAESSYMNPYIRTQQQKGYYGTLYHHLGYYSSAEDIYNSPGVVNALNSGNLAAGDLKYEDTNGNGYIDSGDIRRLGKSHNPRGQFGINMNFNYKGFYLSMLFQGSTAFDMKLVGPATMKTDQTGSLMVAFDYQTDYWTPTNRNAQYPRLMSNTNLNANNNYLDSDFWLINGSYLRMKDFQFGYDLKYSLLRNVAWLAKARVGISGQNIFTISQATKYGLDPENSSTTGYGYPVERVLALTVNLGF</sequence>
<dbReference type="NCBIfam" id="TIGR04057">
    <property type="entry name" value="SusC_RagA_signa"/>
    <property type="match status" value="1"/>
</dbReference>
<evidence type="ECO:0000313" key="11">
    <source>
        <dbReference type="Proteomes" id="UP000016648"/>
    </source>
</evidence>
<dbReference type="Proteomes" id="UP000016648">
    <property type="component" value="Unassembled WGS sequence"/>
</dbReference>
<evidence type="ECO:0000256" key="3">
    <source>
        <dbReference type="ARBA" id="ARBA00022452"/>
    </source>
</evidence>
<dbReference type="AlphaFoldDB" id="U2QFW4"/>
<dbReference type="SUPFAM" id="SSF49464">
    <property type="entry name" value="Carboxypeptidase regulatory domain-like"/>
    <property type="match status" value="1"/>
</dbReference>
<dbReference type="InterPro" id="IPR039426">
    <property type="entry name" value="TonB-dep_rcpt-like"/>
</dbReference>
<keyword evidence="4 7" id="KW-0812">Transmembrane</keyword>
<keyword evidence="11" id="KW-1185">Reference proteome</keyword>
<proteinExistence type="inferred from homology"/>
<dbReference type="InterPro" id="IPR008969">
    <property type="entry name" value="CarboxyPept-like_regulatory"/>
</dbReference>
<evidence type="ECO:0000256" key="8">
    <source>
        <dbReference type="SAM" id="SignalP"/>
    </source>
</evidence>
<dbReference type="Pfam" id="PF13715">
    <property type="entry name" value="CarbopepD_reg_2"/>
    <property type="match status" value="1"/>
</dbReference>
<dbReference type="InterPro" id="IPR012910">
    <property type="entry name" value="Plug_dom"/>
</dbReference>
<dbReference type="Gene3D" id="2.170.130.10">
    <property type="entry name" value="TonB-dependent receptor, plug domain"/>
    <property type="match status" value="1"/>
</dbReference>
<evidence type="ECO:0000256" key="7">
    <source>
        <dbReference type="PROSITE-ProRule" id="PRU01360"/>
    </source>
</evidence>
<dbReference type="EMBL" id="AWEY01000007">
    <property type="protein sequence ID" value="ERK40213.1"/>
    <property type="molecule type" value="Genomic_DNA"/>
</dbReference>
<keyword evidence="2 7" id="KW-0813">Transport</keyword>
<dbReference type="Gene3D" id="2.40.170.20">
    <property type="entry name" value="TonB-dependent receptor, beta-barrel domain"/>
    <property type="match status" value="1"/>
</dbReference>
<dbReference type="InterPro" id="IPR018247">
    <property type="entry name" value="EF_Hand_1_Ca_BS"/>
</dbReference>
<dbReference type="Pfam" id="PF07715">
    <property type="entry name" value="Plug"/>
    <property type="match status" value="1"/>
</dbReference>
<evidence type="ECO:0000256" key="4">
    <source>
        <dbReference type="ARBA" id="ARBA00022692"/>
    </source>
</evidence>
<dbReference type="PATRIC" id="fig|1115809.3.peg.229"/>
<keyword evidence="8" id="KW-0732">Signal</keyword>
<reference evidence="10 11" key="1">
    <citation type="submission" date="2013-08" db="EMBL/GenBank/DDBJ databases">
        <authorList>
            <person name="Durkin A.S."/>
            <person name="Haft D.R."/>
            <person name="McCorrison J."/>
            <person name="Torralba M."/>
            <person name="Gillis M."/>
            <person name="Haft D.H."/>
            <person name="Methe B."/>
            <person name="Sutton G."/>
            <person name="Nelson K.E."/>
        </authorList>
    </citation>
    <scope>NUCLEOTIDE SEQUENCE [LARGE SCALE GENOMIC DNA]</scope>
    <source>
        <strain evidence="10 11">F0067</strain>
    </source>
</reference>
<dbReference type="InterPro" id="IPR023996">
    <property type="entry name" value="TonB-dep_OMP_SusC/RagA"/>
</dbReference>
<evidence type="ECO:0000256" key="6">
    <source>
        <dbReference type="ARBA" id="ARBA00023237"/>
    </source>
</evidence>
<feature type="domain" description="TonB-dependent receptor plug" evidence="9">
    <location>
        <begin position="207"/>
        <end position="309"/>
    </location>
</feature>
<dbReference type="Gene3D" id="2.60.40.1120">
    <property type="entry name" value="Carboxypeptidase-like, regulatory domain"/>
    <property type="match status" value="1"/>
</dbReference>
<dbReference type="SUPFAM" id="SSF56935">
    <property type="entry name" value="Porins"/>
    <property type="match status" value="1"/>
</dbReference>
<comment type="similarity">
    <text evidence="7">Belongs to the TonB-dependent receptor family.</text>
</comment>
<feature type="signal peptide" evidence="8">
    <location>
        <begin position="1"/>
        <end position="25"/>
    </location>
</feature>
<dbReference type="InterPro" id="IPR036942">
    <property type="entry name" value="Beta-barrel_TonB_sf"/>
</dbReference>
<dbReference type="PROSITE" id="PS00018">
    <property type="entry name" value="EF_HAND_1"/>
    <property type="match status" value="1"/>
</dbReference>
<accession>U2QFW4</accession>
<dbReference type="GO" id="GO:0009279">
    <property type="term" value="C:cell outer membrane"/>
    <property type="evidence" value="ECO:0007669"/>
    <property type="project" value="UniProtKB-SubCell"/>
</dbReference>
<evidence type="ECO:0000313" key="10">
    <source>
        <dbReference type="EMBL" id="ERK40213.1"/>
    </source>
</evidence>
<keyword evidence="5 7" id="KW-0472">Membrane</keyword>
<organism evidence="10 11">
    <name type="scientific">Segatella baroniae F0067</name>
    <dbReference type="NCBI Taxonomy" id="1115809"/>
    <lineage>
        <taxon>Bacteria</taxon>
        <taxon>Pseudomonadati</taxon>
        <taxon>Bacteroidota</taxon>
        <taxon>Bacteroidia</taxon>
        <taxon>Bacteroidales</taxon>
        <taxon>Prevotellaceae</taxon>
        <taxon>Segatella</taxon>
    </lineage>
</organism>
<dbReference type="InterPro" id="IPR023997">
    <property type="entry name" value="TonB-dep_OMP_SusC/RagA_CS"/>
</dbReference>
<protein>
    <submittedName>
        <fullName evidence="10">TonB-linked outer membrane protein, SusC/RagA family</fullName>
    </submittedName>
</protein>
<gene>
    <name evidence="10" type="ORF">HMPREF9135_0408</name>
</gene>
<name>U2QFW4_9BACT</name>
<dbReference type="NCBIfam" id="TIGR04056">
    <property type="entry name" value="OMP_RagA_SusC"/>
    <property type="match status" value="1"/>
</dbReference>
<evidence type="ECO:0000256" key="1">
    <source>
        <dbReference type="ARBA" id="ARBA00004571"/>
    </source>
</evidence>
<comment type="caution">
    <text evidence="10">The sequence shown here is derived from an EMBL/GenBank/DDBJ whole genome shotgun (WGS) entry which is preliminary data.</text>
</comment>
<dbReference type="RefSeq" id="WP_021588711.1">
    <property type="nucleotide sequence ID" value="NZ_AWEY01000007.1"/>
</dbReference>
<feature type="chain" id="PRO_5004633257" evidence="8">
    <location>
        <begin position="26"/>
        <end position="1116"/>
    </location>
</feature>
<evidence type="ECO:0000256" key="5">
    <source>
        <dbReference type="ARBA" id="ARBA00023136"/>
    </source>
</evidence>
<dbReference type="InterPro" id="IPR037066">
    <property type="entry name" value="Plug_dom_sf"/>
</dbReference>